<dbReference type="RefSeq" id="XP_044329730.1">
    <property type="nucleotide sequence ID" value="XM_044473795.1"/>
</dbReference>
<keyword evidence="2" id="KW-0328">Glycosyltransferase</keyword>
<dbReference type="Gramene" id="TraesARI2D03G01104430.1">
    <property type="protein sequence ID" value="TraesARI2D03G01104430.1.CDS1"/>
    <property type="gene ID" value="TraesARI2D03G01104430"/>
</dbReference>
<evidence type="ECO:0000256" key="1">
    <source>
        <dbReference type="ARBA" id="ARBA00009995"/>
    </source>
</evidence>
<dbReference type="Gramene" id="TraesWEE_scaffold_090970_01G000200.1">
    <property type="protein sequence ID" value="TraesWEE_scaffold_090970_01G000200.1"/>
    <property type="gene ID" value="TraesWEE_scaffold_090970_01G000200"/>
</dbReference>
<dbReference type="OrthoDB" id="731962at2759"/>
<dbReference type="Gramene" id="TraesLDM2D03G01089970.1">
    <property type="protein sequence ID" value="TraesLDM2D03G01089970.1.CDS1"/>
    <property type="gene ID" value="TraesLDM2D03G01089970"/>
</dbReference>
<evidence type="ECO:0000256" key="4">
    <source>
        <dbReference type="SAM" id="MobiDB-lite"/>
    </source>
</evidence>
<dbReference type="PANTHER" id="PTHR48047:SF45">
    <property type="entry name" value="SCOPOLETIN GLUCOSYLTRANSFERASE-LIKE"/>
    <property type="match status" value="1"/>
</dbReference>
<proteinExistence type="inferred from homology"/>
<dbReference type="Gramene" id="TraesLAC2D03G01040810.1">
    <property type="protein sequence ID" value="TraesLAC2D03G01040810.1.CDS1"/>
    <property type="gene ID" value="TraesLAC2D03G01040810"/>
</dbReference>
<evidence type="ECO:0000313" key="5">
    <source>
        <dbReference type="EnsemblPlants" id="TraesCS2D02G025100.1.cds1"/>
    </source>
</evidence>
<dbReference type="Gene3D" id="3.40.50.2000">
    <property type="entry name" value="Glycogen Phosphorylase B"/>
    <property type="match status" value="2"/>
</dbReference>
<dbReference type="SUPFAM" id="SSF53756">
    <property type="entry name" value="UDP-Glycosyltransferase/glycogen phosphorylase"/>
    <property type="match status" value="1"/>
</dbReference>
<organism evidence="5">
    <name type="scientific">Triticum aestivum</name>
    <name type="common">Wheat</name>
    <dbReference type="NCBI Taxonomy" id="4565"/>
    <lineage>
        <taxon>Eukaryota</taxon>
        <taxon>Viridiplantae</taxon>
        <taxon>Streptophyta</taxon>
        <taxon>Embryophyta</taxon>
        <taxon>Tracheophyta</taxon>
        <taxon>Spermatophyta</taxon>
        <taxon>Magnoliopsida</taxon>
        <taxon>Liliopsida</taxon>
        <taxon>Poales</taxon>
        <taxon>Poaceae</taxon>
        <taxon>BOP clade</taxon>
        <taxon>Pooideae</taxon>
        <taxon>Triticodae</taxon>
        <taxon>Triticeae</taxon>
        <taxon>Triticinae</taxon>
        <taxon>Triticum</taxon>
    </lineage>
</organism>
<dbReference type="STRING" id="4565.A0A3B6D497"/>
<name>A0A3B6D497_WHEAT</name>
<reference evidence="5" key="2">
    <citation type="submission" date="2018-10" db="UniProtKB">
        <authorList>
            <consortium name="EnsemblPlants"/>
        </authorList>
    </citation>
    <scope>IDENTIFICATION</scope>
</reference>
<dbReference type="GO" id="GO:0035251">
    <property type="term" value="F:UDP-glucosyltransferase activity"/>
    <property type="evidence" value="ECO:0000318"/>
    <property type="project" value="GO_Central"/>
</dbReference>
<keyword evidence="3" id="KW-0808">Transferase</keyword>
<evidence type="ECO:0008006" key="7">
    <source>
        <dbReference type="Google" id="ProtNLM"/>
    </source>
</evidence>
<dbReference type="Gramene" id="TraesCLE_scaffold_087002_01G000200.1">
    <property type="protein sequence ID" value="TraesCLE_scaffold_087002_01G000200.1"/>
    <property type="gene ID" value="TraesCLE_scaffold_087002_01G000200"/>
</dbReference>
<keyword evidence="6" id="KW-1185">Reference proteome</keyword>
<dbReference type="SMR" id="A0A3B6D497"/>
<evidence type="ECO:0000256" key="3">
    <source>
        <dbReference type="ARBA" id="ARBA00022679"/>
    </source>
</evidence>
<comment type="similarity">
    <text evidence="1">Belongs to the UDP-glycosyltransferase family.</text>
</comment>
<dbReference type="Gramene" id="TraesROB_scaffold_086118_01G000200.1">
    <property type="protein sequence ID" value="TraesROB_scaffold_086118_01G000200.1"/>
    <property type="gene ID" value="TraesROB_scaffold_086118_01G000200"/>
</dbReference>
<dbReference type="FunFam" id="3.40.50.2000:FF:000063">
    <property type="entry name" value="Glycosyltransferase"/>
    <property type="match status" value="1"/>
</dbReference>
<accession>A0A3B6D497</accession>
<dbReference type="Pfam" id="PF00201">
    <property type="entry name" value="UDPGT"/>
    <property type="match status" value="1"/>
</dbReference>
<dbReference type="Gramene" id="TraesCAD_scaffold_086943_01G000200.1">
    <property type="protein sequence ID" value="TraesCAD_scaffold_086943_01G000200.1"/>
    <property type="gene ID" value="TraesCAD_scaffold_086943_01G000200"/>
</dbReference>
<dbReference type="EnsemblPlants" id="TraesCS2D02G025100.1">
    <property type="protein sequence ID" value="TraesCS2D02G025100.1.cds1"/>
    <property type="gene ID" value="TraesCS2D02G025100"/>
</dbReference>
<sequence length="462" mass="49917">MAPAEDGQQPPLHMLFAARGVRCTILTTPVQASIIRSIVDLSSPPIDIAVVPFPDVGLLPGTQSGSGGDHGKLQQAARQLREPFRQFLADHHVEIDAVVSDSFFPWSLDVTAEYGVPRLAFLGTSMFARCCAESMLRNDNPDDDDDDDEGDPNAVLSVPGMPHHVELRRSQLMRHPDQLTFVKGIYAADQKSYGELVNSFHELELGYVEHYRTTLRRRAWLVGPVALASGSKDEASRGTDVLSPDADGCIPWLDAKPAGSVVYVAFGTLASFSPEQLRELARGLDLSGKNFVWVISGADAASSDIWMPEGFPTASRGYIIRGWAQQVLILNHPAVGDFLTHCGWNSTLEAVSAGVPMVTWPRHADQFFNEKLVVDVLEVGVSVGAKDYGSSMETHRVIGAEVIAGAVGTLMEVQGDAMRSRARDLGIKARSAVEKGGSSYGDAGQLVDELMARRSRQPGGGR</sequence>
<evidence type="ECO:0000256" key="2">
    <source>
        <dbReference type="ARBA" id="ARBA00022676"/>
    </source>
</evidence>
<feature type="region of interest" description="Disordered" evidence="4">
    <location>
        <begin position="138"/>
        <end position="159"/>
    </location>
</feature>
<reference evidence="5" key="1">
    <citation type="submission" date="2018-08" db="EMBL/GenBank/DDBJ databases">
        <authorList>
            <person name="Rossello M."/>
        </authorList>
    </citation>
    <scope>NUCLEOTIDE SEQUENCE [LARGE SCALE GENOMIC DNA]</scope>
    <source>
        <strain evidence="5">cv. Chinese Spring</strain>
    </source>
</reference>
<dbReference type="Proteomes" id="UP000019116">
    <property type="component" value="Chromosome 2D"/>
</dbReference>
<dbReference type="InterPro" id="IPR002213">
    <property type="entry name" value="UDP_glucos_trans"/>
</dbReference>
<dbReference type="Gramene" id="TraesCS2D03G0048900.1">
    <property type="protein sequence ID" value="TraesCS2D03G0048900.1.CDS1"/>
    <property type="gene ID" value="TraesCS2D03G0048900"/>
</dbReference>
<dbReference type="Gramene" id="TraesPARA_EIv1.0_0629160.1">
    <property type="protein sequence ID" value="TraesPARA_EIv1.0_0629160.1.CDS1"/>
    <property type="gene ID" value="TraesPARA_EIv1.0_0629160"/>
</dbReference>
<feature type="compositionally biased region" description="Acidic residues" evidence="4">
    <location>
        <begin position="141"/>
        <end position="151"/>
    </location>
</feature>
<dbReference type="PANTHER" id="PTHR48047">
    <property type="entry name" value="GLYCOSYLTRANSFERASE"/>
    <property type="match status" value="1"/>
</dbReference>
<dbReference type="Gramene" id="TraesCS2D02G025100.1">
    <property type="protein sequence ID" value="TraesCS2D02G025100.1.cds1"/>
    <property type="gene ID" value="TraesCS2D02G025100"/>
</dbReference>
<dbReference type="OMA" id="IWMPEGF"/>
<dbReference type="AlphaFoldDB" id="A0A3B6D497"/>
<evidence type="ECO:0000313" key="6">
    <source>
        <dbReference type="Proteomes" id="UP000019116"/>
    </source>
</evidence>
<dbReference type="CDD" id="cd03784">
    <property type="entry name" value="GT1_Gtf-like"/>
    <property type="match status" value="1"/>
</dbReference>
<gene>
    <name evidence="5" type="primary">LOC123051045</name>
</gene>
<protein>
    <recommendedName>
        <fullName evidence="7">Glycosyltransferase</fullName>
    </recommendedName>
</protein>
<dbReference type="GeneID" id="123051045"/>
<dbReference type="Gramene" id="TraesKAR2D01G0010320.1">
    <property type="protein sequence ID" value="cds.TraesKAR2D01G0010320.1"/>
    <property type="gene ID" value="TraesKAR2D01G0010320"/>
</dbReference>